<evidence type="ECO:0000313" key="2">
    <source>
        <dbReference type="Proteomes" id="UP001464387"/>
    </source>
</evidence>
<protein>
    <submittedName>
        <fullName evidence="1">Uncharacterized protein</fullName>
    </submittedName>
</protein>
<reference evidence="1 2" key="1">
    <citation type="journal article" date="2024" name="Proc. Natl. Acad. Sci. U.S.A.">
        <title>The evolutionary genomics of adaptation to stress in wild rhizobium bacteria.</title>
        <authorList>
            <person name="Kehlet-Delgado H."/>
            <person name="Montoya A.P."/>
            <person name="Jensen K.T."/>
            <person name="Wendlandt C.E."/>
            <person name="Dexheimer C."/>
            <person name="Roberts M."/>
            <person name="Torres Martinez L."/>
            <person name="Friesen M.L."/>
            <person name="Griffitts J.S."/>
            <person name="Porter S.S."/>
        </authorList>
    </citation>
    <scope>NUCLEOTIDE SEQUENCE [LARGE SCALE GENOMIC DNA]</scope>
    <source>
        <strain evidence="1 2">M0729</strain>
    </source>
</reference>
<evidence type="ECO:0000313" key="1">
    <source>
        <dbReference type="EMBL" id="MER8932507.1"/>
    </source>
</evidence>
<dbReference type="RefSeq" id="WP_287273284.1">
    <property type="nucleotide sequence ID" value="NZ_JAMYMY010000005.1"/>
</dbReference>
<name>A0ABV1YBW6_9HYPH</name>
<comment type="caution">
    <text evidence="1">The sequence shown here is derived from an EMBL/GenBank/DDBJ whole genome shotgun (WGS) entry which is preliminary data.</text>
</comment>
<proteinExistence type="predicted"/>
<sequence>MPKAVDFDFVVDVSPQFEKHVNSAMLRLQVLYPACRFACRDGGISIRGSSDLTEDQLRKDILHTVYREKIYVETLVTREALVAAVTSR</sequence>
<accession>A0ABV1YBW6</accession>
<gene>
    <name evidence="1" type="ORF">NKI33_05960</name>
</gene>
<organism evidence="1 2">
    <name type="scientific">Mesorhizobium opportunistum</name>
    <dbReference type="NCBI Taxonomy" id="593909"/>
    <lineage>
        <taxon>Bacteria</taxon>
        <taxon>Pseudomonadati</taxon>
        <taxon>Pseudomonadota</taxon>
        <taxon>Alphaproteobacteria</taxon>
        <taxon>Hyphomicrobiales</taxon>
        <taxon>Phyllobacteriaceae</taxon>
        <taxon>Mesorhizobium</taxon>
    </lineage>
</organism>
<keyword evidence="2" id="KW-1185">Reference proteome</keyword>
<dbReference type="Proteomes" id="UP001464387">
    <property type="component" value="Unassembled WGS sequence"/>
</dbReference>
<dbReference type="EMBL" id="JAMYPJ010000006">
    <property type="protein sequence ID" value="MER8932507.1"/>
    <property type="molecule type" value="Genomic_DNA"/>
</dbReference>